<dbReference type="InterPro" id="IPR015942">
    <property type="entry name" value="Asp/Glu/hydantoin_racemase"/>
</dbReference>
<evidence type="ECO:0000313" key="1">
    <source>
        <dbReference type="EMBL" id="BBK88043.1"/>
    </source>
</evidence>
<reference evidence="2 3" key="1">
    <citation type="submission" date="2018-08" db="EMBL/GenBank/DDBJ databases">
        <title>A genome reference for cultivated species of the human gut microbiota.</title>
        <authorList>
            <person name="Zou Y."/>
            <person name="Xue W."/>
            <person name="Luo G."/>
        </authorList>
    </citation>
    <scope>NUCLEOTIDE SEQUENCE [LARGE SCALE GENOMIC DNA]</scope>
    <source>
        <strain evidence="2 3">TM04-30</strain>
    </source>
</reference>
<evidence type="ECO:0000313" key="3">
    <source>
        <dbReference type="Proteomes" id="UP000260844"/>
    </source>
</evidence>
<dbReference type="KEGG" id="bun:Bun01g_24130"/>
<dbReference type="EMBL" id="AP019724">
    <property type="protein sequence ID" value="BBK88043.1"/>
    <property type="molecule type" value="Genomic_DNA"/>
</dbReference>
<protein>
    <submittedName>
        <fullName evidence="2">Aspartate/glutamate racemase family protein</fullName>
    </submittedName>
</protein>
<dbReference type="Proteomes" id="UP000260844">
    <property type="component" value="Unassembled WGS sequence"/>
</dbReference>
<evidence type="ECO:0000313" key="2">
    <source>
        <dbReference type="EMBL" id="RGJ97135.1"/>
    </source>
</evidence>
<sequence>MEKIGILMLKTFFPRIIGDIGNLDTFEFPVKRVIVNNATSKNVVKTSDNNLIDDFIREAKQLETEGVKAITTSCGFLARFQNEIVKHLSIPFFSSSLLLIPLIQEMIGDKTIAILTVRKQTLSEECFSSIKRPFNAVVYGMEGTHFSDIYVDNHTDLDVDEARDDIFKVIDKLLEENTNIGAILFECTNMAPFSQDVITKYQLPVFDICSLVRMMNNVI</sequence>
<name>A0A412MU47_BACUN</name>
<organism evidence="2 3">
    <name type="scientific">Bacteroides uniformis</name>
    <dbReference type="NCBI Taxonomy" id="820"/>
    <lineage>
        <taxon>Bacteria</taxon>
        <taxon>Pseudomonadati</taxon>
        <taxon>Bacteroidota</taxon>
        <taxon>Bacteroidia</taxon>
        <taxon>Bacteroidales</taxon>
        <taxon>Bacteroidaceae</taxon>
        <taxon>Bacteroides</taxon>
    </lineage>
</organism>
<proteinExistence type="predicted"/>
<dbReference type="EMBL" id="QSPV01000001">
    <property type="protein sequence ID" value="RGJ97135.1"/>
    <property type="molecule type" value="Genomic_DNA"/>
</dbReference>
<dbReference type="Gene3D" id="3.40.50.1860">
    <property type="match status" value="2"/>
</dbReference>
<dbReference type="GO" id="GO:0047661">
    <property type="term" value="F:amino-acid racemase activity"/>
    <property type="evidence" value="ECO:0007669"/>
    <property type="project" value="InterPro"/>
</dbReference>
<dbReference type="Proteomes" id="UP000320533">
    <property type="component" value="Chromosome"/>
</dbReference>
<dbReference type="NCBIfam" id="NF005679">
    <property type="entry name" value="PRK07475.1"/>
    <property type="match status" value="1"/>
</dbReference>
<dbReference type="InterPro" id="IPR001920">
    <property type="entry name" value="Asp/Glu_race"/>
</dbReference>
<accession>A0A412MU47</accession>
<reference evidence="1 4" key="2">
    <citation type="submission" date="2019-06" db="EMBL/GenBank/DDBJ databases">
        <title>Complete genome sequence of Bacteroides uniformis NBRC 113350.</title>
        <authorList>
            <person name="Miura T."/>
            <person name="Furukawa M."/>
            <person name="Shimamura M."/>
            <person name="Ohyama Y."/>
            <person name="Yamazoe A."/>
            <person name="Kawasaki H."/>
        </authorList>
    </citation>
    <scope>NUCLEOTIDE SEQUENCE [LARGE SCALE GENOMIC DNA]</scope>
    <source>
        <strain evidence="1 4">NBRC 113350</strain>
    </source>
</reference>
<dbReference type="RefSeq" id="WP_055288381.1">
    <property type="nucleotide sequence ID" value="NZ_AP019724.1"/>
</dbReference>
<dbReference type="Pfam" id="PF01177">
    <property type="entry name" value="Asp_Glu_race"/>
    <property type="match status" value="1"/>
</dbReference>
<evidence type="ECO:0000313" key="4">
    <source>
        <dbReference type="Proteomes" id="UP000320533"/>
    </source>
</evidence>
<dbReference type="AlphaFoldDB" id="A0A412MU47"/>
<gene>
    <name evidence="1" type="ORF">Bun01g_24130</name>
    <name evidence="2" type="ORF">DXD40_01660</name>
</gene>